<reference evidence="7 8" key="1">
    <citation type="submission" date="2019-01" db="EMBL/GenBank/DDBJ databases">
        <authorList>
            <person name="Deng T."/>
        </authorList>
    </citation>
    <scope>NUCLEOTIDE SEQUENCE [LARGE SCALE GENOMIC DNA]</scope>
    <source>
        <strain evidence="7 8">F8825</strain>
    </source>
</reference>
<dbReference type="GO" id="GO:0008170">
    <property type="term" value="F:N-methyltransferase activity"/>
    <property type="evidence" value="ECO:0007669"/>
    <property type="project" value="InterPro"/>
</dbReference>
<evidence type="ECO:0000256" key="2">
    <source>
        <dbReference type="ARBA" id="ARBA00022603"/>
    </source>
</evidence>
<keyword evidence="2 7" id="KW-0489">Methyltransferase</keyword>
<dbReference type="Gene3D" id="3.40.50.150">
    <property type="entry name" value="Vaccinia Virus protein VP39"/>
    <property type="match status" value="1"/>
</dbReference>
<proteinExistence type="inferred from homology"/>
<dbReference type="InterPro" id="IPR029063">
    <property type="entry name" value="SAM-dependent_MTases_sf"/>
</dbReference>
<evidence type="ECO:0000313" key="7">
    <source>
        <dbReference type="EMBL" id="RYC10152.1"/>
    </source>
</evidence>
<sequence length="424" mass="45357">MNAPDYHGREAAPTDLEPRVFLGGRVTLYPGDCMDALASLPENSIDSAVMDPPYHLTSIVDRFGKDGAAEAKSGRTGAFKRASAGFMGKAWDGGDIAFQIETWRQVLRVLKPGGYILAFASTRGFWRMSVAIEDAGFITHPLIAWVFGSGFPKATRLKADGYDGWRYGGQALKPAIEPIYMGQKPFSEKTGTANVLKHGTGAVNIDGCRVPTDETITATRSIALGSSGAGVFGAAKVPGVYEQKEGGRWPANLIHDGSDEVVAAFPQTESGTGAIKRDTGADRNGNTGVAYGCESRPAGTEMIGYGDAGNASRFFYSAKADADDRIGSRHPTVKPVDLMRYLVRLVTPPGGTVLDCFAGTGTTGEAAWREGFNAVLIEREPEYQADIAERMRLCLSGTDEKKREIIKRRGLVDENAGPLFGSVK</sequence>
<comment type="caution">
    <text evidence="7">The sequence shown here is derived from an EMBL/GenBank/DDBJ whole genome shotgun (WGS) entry which is preliminary data.</text>
</comment>
<keyword evidence="3 7" id="KW-0808">Transferase</keyword>
<gene>
    <name evidence="7" type="ORF">EUU22_18985</name>
</gene>
<feature type="domain" description="DNA methylase N-4/N-6" evidence="6">
    <location>
        <begin position="45"/>
        <end position="387"/>
    </location>
</feature>
<accession>A0A4Q2SWB4</accession>
<evidence type="ECO:0000256" key="3">
    <source>
        <dbReference type="ARBA" id="ARBA00022679"/>
    </source>
</evidence>
<dbReference type="InterPro" id="IPR002941">
    <property type="entry name" value="DNA_methylase_N4/N6"/>
</dbReference>
<dbReference type="SUPFAM" id="SSF53335">
    <property type="entry name" value="S-adenosyl-L-methionine-dependent methyltransferases"/>
    <property type="match status" value="1"/>
</dbReference>
<evidence type="ECO:0000256" key="4">
    <source>
        <dbReference type="ARBA" id="ARBA00047942"/>
    </source>
</evidence>
<dbReference type="InterPro" id="IPR002052">
    <property type="entry name" value="DNA_methylase_N6_adenine_CS"/>
</dbReference>
<dbReference type="GO" id="GO:0032259">
    <property type="term" value="P:methylation"/>
    <property type="evidence" value="ECO:0007669"/>
    <property type="project" value="UniProtKB-KW"/>
</dbReference>
<dbReference type="GO" id="GO:0003677">
    <property type="term" value="F:DNA binding"/>
    <property type="evidence" value="ECO:0007669"/>
    <property type="project" value="InterPro"/>
</dbReference>
<evidence type="ECO:0000313" key="8">
    <source>
        <dbReference type="Proteomes" id="UP000291088"/>
    </source>
</evidence>
<dbReference type="Proteomes" id="UP000291088">
    <property type="component" value="Unassembled WGS sequence"/>
</dbReference>
<dbReference type="GO" id="GO:0009007">
    <property type="term" value="F:site-specific DNA-methyltransferase (adenine-specific) activity"/>
    <property type="evidence" value="ECO:0007669"/>
    <property type="project" value="UniProtKB-EC"/>
</dbReference>
<evidence type="ECO:0000259" key="6">
    <source>
        <dbReference type="Pfam" id="PF01555"/>
    </source>
</evidence>
<name>A0A4Q2SWB4_9HYPH</name>
<dbReference type="PROSITE" id="PS00092">
    <property type="entry name" value="N6_MTASE"/>
    <property type="match status" value="1"/>
</dbReference>
<comment type="similarity">
    <text evidence="1 5">Belongs to the N(4)/N(6)-methyltransferase family.</text>
</comment>
<evidence type="ECO:0000256" key="1">
    <source>
        <dbReference type="ARBA" id="ARBA00006594"/>
    </source>
</evidence>
<dbReference type="Pfam" id="PF01555">
    <property type="entry name" value="N6_N4_Mtase"/>
    <property type="match status" value="1"/>
</dbReference>
<protein>
    <recommendedName>
        <fullName evidence="5">Methyltransferase</fullName>
        <ecNumber evidence="5">2.1.1.-</ecNumber>
    </recommendedName>
</protein>
<dbReference type="PRINTS" id="PR00508">
    <property type="entry name" value="S21N4MTFRASE"/>
</dbReference>
<dbReference type="AlphaFoldDB" id="A0A4Q2SWB4"/>
<dbReference type="EMBL" id="SDVB01000253">
    <property type="protein sequence ID" value="RYC10152.1"/>
    <property type="molecule type" value="Genomic_DNA"/>
</dbReference>
<keyword evidence="8" id="KW-1185">Reference proteome</keyword>
<dbReference type="InterPro" id="IPR001091">
    <property type="entry name" value="RM_Methyltransferase"/>
</dbReference>
<evidence type="ECO:0000256" key="5">
    <source>
        <dbReference type="RuleBase" id="RU362026"/>
    </source>
</evidence>
<dbReference type="EC" id="2.1.1.-" evidence="5"/>
<comment type="catalytic activity">
    <reaction evidence="4">
        <text>a 2'-deoxyadenosine in DNA + S-adenosyl-L-methionine = an N(6)-methyl-2'-deoxyadenosine in DNA + S-adenosyl-L-homocysteine + H(+)</text>
        <dbReference type="Rhea" id="RHEA:15197"/>
        <dbReference type="Rhea" id="RHEA-COMP:12418"/>
        <dbReference type="Rhea" id="RHEA-COMP:12419"/>
        <dbReference type="ChEBI" id="CHEBI:15378"/>
        <dbReference type="ChEBI" id="CHEBI:57856"/>
        <dbReference type="ChEBI" id="CHEBI:59789"/>
        <dbReference type="ChEBI" id="CHEBI:90615"/>
        <dbReference type="ChEBI" id="CHEBI:90616"/>
        <dbReference type="EC" id="2.1.1.72"/>
    </reaction>
</comment>
<organism evidence="7 8">
    <name type="scientific">Ciceribacter ferrooxidans</name>
    <dbReference type="NCBI Taxonomy" id="2509717"/>
    <lineage>
        <taxon>Bacteria</taxon>
        <taxon>Pseudomonadati</taxon>
        <taxon>Pseudomonadota</taxon>
        <taxon>Alphaproteobacteria</taxon>
        <taxon>Hyphomicrobiales</taxon>
        <taxon>Rhizobiaceae</taxon>
        <taxon>Ciceribacter</taxon>
    </lineage>
</organism>
<dbReference type="OrthoDB" id="9773571at2"/>